<feature type="non-terminal residue" evidence="2">
    <location>
        <position position="1"/>
    </location>
</feature>
<keyword evidence="3" id="KW-1185">Reference proteome</keyword>
<feature type="region of interest" description="Disordered" evidence="1">
    <location>
        <begin position="171"/>
        <end position="192"/>
    </location>
</feature>
<comment type="caution">
    <text evidence="2">The sequence shown here is derived from an EMBL/GenBank/DDBJ whole genome shotgun (WGS) entry which is preliminary data.</text>
</comment>
<proteinExistence type="predicted"/>
<feature type="compositionally biased region" description="Low complexity" evidence="1">
    <location>
        <begin position="171"/>
        <end position="180"/>
    </location>
</feature>
<evidence type="ECO:0000256" key="1">
    <source>
        <dbReference type="SAM" id="MobiDB-lite"/>
    </source>
</evidence>
<evidence type="ECO:0000313" key="3">
    <source>
        <dbReference type="Proteomes" id="UP001159427"/>
    </source>
</evidence>
<name>A0ABN8M992_9CNID</name>
<evidence type="ECO:0000313" key="2">
    <source>
        <dbReference type="EMBL" id="CAH3026199.1"/>
    </source>
</evidence>
<organism evidence="2 3">
    <name type="scientific">Porites evermanni</name>
    <dbReference type="NCBI Taxonomy" id="104178"/>
    <lineage>
        <taxon>Eukaryota</taxon>
        <taxon>Metazoa</taxon>
        <taxon>Cnidaria</taxon>
        <taxon>Anthozoa</taxon>
        <taxon>Hexacorallia</taxon>
        <taxon>Scleractinia</taxon>
        <taxon>Fungiina</taxon>
        <taxon>Poritidae</taxon>
        <taxon>Porites</taxon>
    </lineage>
</organism>
<gene>
    <name evidence="2" type="ORF">PEVE_00028355</name>
</gene>
<reference evidence="2 3" key="1">
    <citation type="submission" date="2022-05" db="EMBL/GenBank/DDBJ databases">
        <authorList>
            <consortium name="Genoscope - CEA"/>
            <person name="William W."/>
        </authorList>
    </citation>
    <scope>NUCLEOTIDE SEQUENCE [LARGE SCALE GENOMIC DNA]</scope>
</reference>
<sequence length="324" mass="37167">LLVKYTPAQCKAILKAADDALVKTICECVFNVVKETVPISKPAKRKLLKHKKALTALAEKSTPLNKKKQILVQHGGNFLSVLLPPVLRMNHTRRMVLVPENTLERLQQRQQILTPPVTQTLKNLDSQMGDILENKQLDDEEKAKLYNQVLQRYLTYYDQRKGQPLHVKLMTPKTTETPKPVENAESTEEASPDNFLPTAVELEVMKSDVLHWNDKGELLYVNKPIPGSHVVDLVNDTLRHRKGFEPVGWSVFARGLARMNVPENLVRNPQRQSAIREFKARVREETPESRSRWLPTPPVTLSSVKKQRRRVESPRPQDVLWLRL</sequence>
<accession>A0ABN8M992</accession>
<dbReference type="Proteomes" id="UP001159427">
    <property type="component" value="Unassembled WGS sequence"/>
</dbReference>
<dbReference type="EMBL" id="CALNXI010000393">
    <property type="protein sequence ID" value="CAH3026199.1"/>
    <property type="molecule type" value="Genomic_DNA"/>
</dbReference>
<protein>
    <submittedName>
        <fullName evidence="2">Uncharacterized protein</fullName>
    </submittedName>
</protein>